<dbReference type="EMBL" id="JAEKJW010000002">
    <property type="protein sequence ID" value="MBN8197240.1"/>
    <property type="molecule type" value="Genomic_DNA"/>
</dbReference>
<dbReference type="PANTHER" id="PTHR31480">
    <property type="entry name" value="BIFUNCTIONAL LYCOPENE CYCLASE/PHYTOENE SYNTHASE"/>
    <property type="match status" value="1"/>
</dbReference>
<sequence>MTDTPKLSHCADYTRRHDRDRFLCALFAAPEKREDLFTLYAFNQEVSKTREMVSEIMLGHIRLQWWRDTLSEIAEGKVRQHEVVEPLADLVQTGALSVDDLETVVAAREFDLEDRQPADQAELDRYIDQTSGQMAVLAARILGVTDEAGQQAVRLAGNAYGLVGIMRAMVFHGRAKRLYLPKDRMEHHNVVQSDIFEFRKKDEVRNLTRELAELAQSRIKEARKHRRAVPKGAHAAVLPMVLADGYLRKLAKAKFDPFSAEFGLARPVSVRLIVNGLLKRY</sequence>
<organism evidence="1 2">
    <name type="scientific">Thalassospira povalilytica</name>
    <dbReference type="NCBI Taxonomy" id="732237"/>
    <lineage>
        <taxon>Bacteria</taxon>
        <taxon>Pseudomonadati</taxon>
        <taxon>Pseudomonadota</taxon>
        <taxon>Alphaproteobacteria</taxon>
        <taxon>Rhodospirillales</taxon>
        <taxon>Thalassospiraceae</taxon>
        <taxon>Thalassospira</taxon>
    </lineage>
</organism>
<evidence type="ECO:0000313" key="2">
    <source>
        <dbReference type="Proteomes" id="UP000664405"/>
    </source>
</evidence>
<dbReference type="SUPFAM" id="SSF48576">
    <property type="entry name" value="Terpenoid synthases"/>
    <property type="match status" value="1"/>
</dbReference>
<evidence type="ECO:0000313" key="1">
    <source>
        <dbReference type="EMBL" id="MBN8197240.1"/>
    </source>
</evidence>
<dbReference type="GO" id="GO:0016765">
    <property type="term" value="F:transferase activity, transferring alkyl or aryl (other than methyl) groups"/>
    <property type="evidence" value="ECO:0007669"/>
    <property type="project" value="UniProtKB-ARBA"/>
</dbReference>
<name>A0A8I1M8C8_9PROT</name>
<dbReference type="Pfam" id="PF00494">
    <property type="entry name" value="SQS_PSY"/>
    <property type="match status" value="1"/>
</dbReference>
<dbReference type="InterPro" id="IPR008949">
    <property type="entry name" value="Isoprenoid_synthase_dom_sf"/>
</dbReference>
<proteinExistence type="predicted"/>
<dbReference type="Proteomes" id="UP000664405">
    <property type="component" value="Unassembled WGS sequence"/>
</dbReference>
<reference evidence="1" key="1">
    <citation type="submission" date="2020-12" db="EMBL/GenBank/DDBJ databases">
        <title>Oil enriched cultivation method for isolating marine PHA-producing bacteria.</title>
        <authorList>
            <person name="Zheng W."/>
            <person name="Yu S."/>
            <person name="Huang Y."/>
        </authorList>
    </citation>
    <scope>NUCLEOTIDE SEQUENCE</scope>
    <source>
        <strain evidence="1">SY-2-3</strain>
    </source>
</reference>
<dbReference type="Gene3D" id="1.10.600.10">
    <property type="entry name" value="Farnesyl Diphosphate Synthase"/>
    <property type="match status" value="1"/>
</dbReference>
<accession>A0A8I1M8C8</accession>
<dbReference type="RefSeq" id="WP_206927572.1">
    <property type="nucleotide sequence ID" value="NZ_JAEKJW010000002.1"/>
</dbReference>
<dbReference type="AlphaFoldDB" id="A0A8I1M8C8"/>
<gene>
    <name evidence="1" type="ORF">JF547_12295</name>
</gene>
<comment type="caution">
    <text evidence="1">The sequence shown here is derived from an EMBL/GenBank/DDBJ whole genome shotgun (WGS) entry which is preliminary data.</text>
</comment>
<dbReference type="InterPro" id="IPR002060">
    <property type="entry name" value="Squ/phyt_synthse"/>
</dbReference>
<protein>
    <submittedName>
        <fullName evidence="1">Squalene/phytoene synthase family protein</fullName>
    </submittedName>
</protein>